<proteinExistence type="inferred from homology"/>
<keyword evidence="6" id="KW-0631">Potassium channel</keyword>
<evidence type="ECO:0000256" key="3">
    <source>
        <dbReference type="ARBA" id="ARBA00022448"/>
    </source>
</evidence>
<evidence type="ECO:0000259" key="14">
    <source>
        <dbReference type="PROSITE" id="PS50042"/>
    </source>
</evidence>
<feature type="transmembrane region" description="Helical" evidence="13">
    <location>
        <begin position="210"/>
        <end position="233"/>
    </location>
</feature>
<dbReference type="GO" id="GO:0034702">
    <property type="term" value="C:monoatomic ion channel complex"/>
    <property type="evidence" value="ECO:0007669"/>
    <property type="project" value="UniProtKB-KW"/>
</dbReference>
<evidence type="ECO:0000313" key="15">
    <source>
        <dbReference type="EMBL" id="KAF7120569.1"/>
    </source>
</evidence>
<name>A0A834FZL0_RHOSS</name>
<dbReference type="Pfam" id="PF00520">
    <property type="entry name" value="Ion_trans"/>
    <property type="match status" value="1"/>
</dbReference>
<feature type="transmembrane region" description="Helical" evidence="13">
    <location>
        <begin position="95"/>
        <end position="116"/>
    </location>
</feature>
<keyword evidence="9 13" id="KW-1133">Transmembrane helix</keyword>
<feature type="transmembrane region" description="Helical" evidence="13">
    <location>
        <begin position="289"/>
        <end position="306"/>
    </location>
</feature>
<dbReference type="InterPro" id="IPR045319">
    <property type="entry name" value="KAT/AKT"/>
</dbReference>
<dbReference type="SUPFAM" id="SSF51206">
    <property type="entry name" value="cAMP-binding domain-like"/>
    <property type="match status" value="1"/>
</dbReference>
<keyword evidence="16" id="KW-1185">Reference proteome</keyword>
<sequence length="456" mass="52959">MSFRNPKNLFQRLGLDKVDRSFSNKSPHVSFFSGDHHLLPTLGARINQSTKLPRFIVSPFSPRYRSRYPLNSALLLSQKAFQEIIFEYRIVAWEMFLIVLVVYSAWICPFEFAFLACTEDALYIIDNIVNFFFAIDIVLTFFVAYLDNQSYLLVHDRKKIAIRYVSTWFLLDTLSTLPFQPLISLVFKGYNNAFGCKLLGMLRLWRLRRVSSLFARSVTLYVVHFAACMDYMIADRYPNAEKTWIGAVYPDFKEAMSLRDRYVISVYWSITTLATVGYGDFHAENIREMLFTIFYMLTCFQFNSILQRDRITAASEFTKRNQLPSRIDDQVVSHICLDFKTEGLKQKATLKGLPKAIHSSIAHFLFFPVVQNVRLFEGVSRDFLFQMVPEMEAEYFPPNEDVILQNETPTDLYILVLGAVVSKFYLCSSKSCKLFRNAYRTNTSGLRMIPDGRILL</sequence>
<dbReference type="SUPFAM" id="SSF81324">
    <property type="entry name" value="Voltage-gated potassium channels"/>
    <property type="match status" value="1"/>
</dbReference>
<dbReference type="InterPro" id="IPR014710">
    <property type="entry name" value="RmlC-like_jellyroll"/>
</dbReference>
<evidence type="ECO:0000256" key="7">
    <source>
        <dbReference type="ARBA" id="ARBA00022882"/>
    </source>
</evidence>
<keyword evidence="12" id="KW-0407">Ion channel</keyword>
<evidence type="ECO:0000256" key="8">
    <source>
        <dbReference type="ARBA" id="ARBA00022958"/>
    </source>
</evidence>
<dbReference type="InterPro" id="IPR003938">
    <property type="entry name" value="K_chnl_volt-dep_EAG/ELK/ERG"/>
</dbReference>
<feature type="transmembrane region" description="Helical" evidence="13">
    <location>
        <begin position="128"/>
        <end position="146"/>
    </location>
</feature>
<dbReference type="PROSITE" id="PS50042">
    <property type="entry name" value="CNMP_BINDING_3"/>
    <property type="match status" value="1"/>
</dbReference>
<reference evidence="15" key="1">
    <citation type="submission" date="2019-11" db="EMBL/GenBank/DDBJ databases">
        <authorList>
            <person name="Liu Y."/>
            <person name="Hou J."/>
            <person name="Li T.-Q."/>
            <person name="Guan C.-H."/>
            <person name="Wu X."/>
            <person name="Wu H.-Z."/>
            <person name="Ling F."/>
            <person name="Zhang R."/>
            <person name="Shi X.-G."/>
            <person name="Ren J.-P."/>
            <person name="Chen E.-F."/>
            <person name="Sun J.-M."/>
        </authorList>
    </citation>
    <scope>NUCLEOTIDE SEQUENCE</scope>
    <source>
        <strain evidence="15">Adult_tree_wgs_1</strain>
        <tissue evidence="15">Leaves</tissue>
    </source>
</reference>
<dbReference type="OrthoDB" id="426293at2759"/>
<dbReference type="CDD" id="cd00038">
    <property type="entry name" value="CAP_ED"/>
    <property type="match status" value="1"/>
</dbReference>
<dbReference type="EMBL" id="WJXA01000013">
    <property type="protein sequence ID" value="KAF7120569.1"/>
    <property type="molecule type" value="Genomic_DNA"/>
</dbReference>
<comment type="similarity">
    <text evidence="2">Belongs to the potassium channel family. Plant (TC 1.A.1.4) subfamily.</text>
</comment>
<protein>
    <recommendedName>
        <fullName evidence="14">Cyclic nucleotide-binding domain-containing protein</fullName>
    </recommendedName>
</protein>
<accession>A0A834FZL0</accession>
<evidence type="ECO:0000256" key="11">
    <source>
        <dbReference type="ARBA" id="ARBA00023136"/>
    </source>
</evidence>
<keyword evidence="11 13" id="KW-0472">Membrane</keyword>
<keyword evidence="7" id="KW-0851">Voltage-gated channel</keyword>
<evidence type="ECO:0000256" key="5">
    <source>
        <dbReference type="ARBA" id="ARBA00022692"/>
    </source>
</evidence>
<dbReference type="PRINTS" id="PR01463">
    <property type="entry name" value="EAGCHANLFMLY"/>
</dbReference>
<evidence type="ECO:0000256" key="4">
    <source>
        <dbReference type="ARBA" id="ARBA00022538"/>
    </source>
</evidence>
<feature type="domain" description="Cyclic nucleotide-binding" evidence="14">
    <location>
        <begin position="375"/>
        <end position="420"/>
    </location>
</feature>
<dbReference type="Gene3D" id="1.10.287.70">
    <property type="match status" value="1"/>
</dbReference>
<dbReference type="InterPro" id="IPR005821">
    <property type="entry name" value="Ion_trans_dom"/>
</dbReference>
<evidence type="ECO:0000313" key="16">
    <source>
        <dbReference type="Proteomes" id="UP000626092"/>
    </source>
</evidence>
<comment type="caution">
    <text evidence="15">The sequence shown here is derived from an EMBL/GenBank/DDBJ whole genome shotgun (WGS) entry which is preliminary data.</text>
</comment>
<evidence type="ECO:0000256" key="6">
    <source>
        <dbReference type="ARBA" id="ARBA00022826"/>
    </source>
</evidence>
<dbReference type="InterPro" id="IPR018490">
    <property type="entry name" value="cNMP-bd_dom_sf"/>
</dbReference>
<evidence type="ECO:0000256" key="10">
    <source>
        <dbReference type="ARBA" id="ARBA00023065"/>
    </source>
</evidence>
<gene>
    <name evidence="15" type="ORF">RHSIM_Rhsim13G0202700</name>
</gene>
<evidence type="ECO:0000256" key="9">
    <source>
        <dbReference type="ARBA" id="ARBA00022989"/>
    </source>
</evidence>
<keyword evidence="5 13" id="KW-0812">Transmembrane</keyword>
<dbReference type="Gene3D" id="2.60.120.10">
    <property type="entry name" value="Jelly Rolls"/>
    <property type="match status" value="1"/>
</dbReference>
<organism evidence="15 16">
    <name type="scientific">Rhododendron simsii</name>
    <name type="common">Sims's rhododendron</name>
    <dbReference type="NCBI Taxonomy" id="118357"/>
    <lineage>
        <taxon>Eukaryota</taxon>
        <taxon>Viridiplantae</taxon>
        <taxon>Streptophyta</taxon>
        <taxon>Embryophyta</taxon>
        <taxon>Tracheophyta</taxon>
        <taxon>Spermatophyta</taxon>
        <taxon>Magnoliopsida</taxon>
        <taxon>eudicotyledons</taxon>
        <taxon>Gunneridae</taxon>
        <taxon>Pentapetalae</taxon>
        <taxon>asterids</taxon>
        <taxon>Ericales</taxon>
        <taxon>Ericaceae</taxon>
        <taxon>Ericoideae</taxon>
        <taxon>Rhodoreae</taxon>
        <taxon>Rhododendron</taxon>
    </lineage>
</organism>
<dbReference type="PANTHER" id="PTHR45743">
    <property type="entry name" value="POTASSIUM CHANNEL AKT1"/>
    <property type="match status" value="1"/>
</dbReference>
<comment type="subcellular location">
    <subcellularLocation>
        <location evidence="1">Membrane</location>
        <topology evidence="1">Multi-pass membrane protein</topology>
    </subcellularLocation>
</comment>
<dbReference type="PANTHER" id="PTHR45743:SF6">
    <property type="entry name" value="POTASSIUM CHANNEL KAT2"/>
    <property type="match status" value="1"/>
</dbReference>
<dbReference type="AlphaFoldDB" id="A0A834FZL0"/>
<feature type="transmembrane region" description="Helical" evidence="13">
    <location>
        <begin position="262"/>
        <end position="283"/>
    </location>
</feature>
<keyword evidence="10" id="KW-0406">Ion transport</keyword>
<evidence type="ECO:0000256" key="12">
    <source>
        <dbReference type="ARBA" id="ARBA00023303"/>
    </source>
</evidence>
<evidence type="ECO:0000256" key="13">
    <source>
        <dbReference type="SAM" id="Phobius"/>
    </source>
</evidence>
<dbReference type="Proteomes" id="UP000626092">
    <property type="component" value="Unassembled WGS sequence"/>
</dbReference>
<dbReference type="GO" id="GO:0005249">
    <property type="term" value="F:voltage-gated potassium channel activity"/>
    <property type="evidence" value="ECO:0007669"/>
    <property type="project" value="InterPro"/>
</dbReference>
<dbReference type="InterPro" id="IPR000595">
    <property type="entry name" value="cNMP-bd_dom"/>
</dbReference>
<feature type="transmembrane region" description="Helical" evidence="13">
    <location>
        <begin position="167"/>
        <end position="190"/>
    </location>
</feature>
<evidence type="ECO:0000256" key="1">
    <source>
        <dbReference type="ARBA" id="ARBA00004141"/>
    </source>
</evidence>
<evidence type="ECO:0000256" key="2">
    <source>
        <dbReference type="ARBA" id="ARBA00007929"/>
    </source>
</evidence>
<keyword evidence="4" id="KW-0633">Potassium transport</keyword>
<keyword evidence="3" id="KW-0813">Transport</keyword>
<keyword evidence="8" id="KW-0630">Potassium</keyword>